<accession>A0A6A4GIB8</accession>
<organism evidence="2 3">
    <name type="scientific">Gymnopus androsaceus JB14</name>
    <dbReference type="NCBI Taxonomy" id="1447944"/>
    <lineage>
        <taxon>Eukaryota</taxon>
        <taxon>Fungi</taxon>
        <taxon>Dikarya</taxon>
        <taxon>Basidiomycota</taxon>
        <taxon>Agaricomycotina</taxon>
        <taxon>Agaricomycetes</taxon>
        <taxon>Agaricomycetidae</taxon>
        <taxon>Agaricales</taxon>
        <taxon>Marasmiineae</taxon>
        <taxon>Omphalotaceae</taxon>
        <taxon>Gymnopus</taxon>
    </lineage>
</organism>
<proteinExistence type="predicted"/>
<evidence type="ECO:0000256" key="1">
    <source>
        <dbReference type="SAM" id="Phobius"/>
    </source>
</evidence>
<keyword evidence="3" id="KW-1185">Reference proteome</keyword>
<reference evidence="2" key="1">
    <citation type="journal article" date="2019" name="Environ. Microbiol.">
        <title>Fungal ecological strategies reflected in gene transcription - a case study of two litter decomposers.</title>
        <authorList>
            <person name="Barbi F."/>
            <person name="Kohler A."/>
            <person name="Barry K."/>
            <person name="Baskaran P."/>
            <person name="Daum C."/>
            <person name="Fauchery L."/>
            <person name="Ihrmark K."/>
            <person name="Kuo A."/>
            <person name="LaButti K."/>
            <person name="Lipzen A."/>
            <person name="Morin E."/>
            <person name="Grigoriev I.V."/>
            <person name="Henrissat B."/>
            <person name="Lindahl B."/>
            <person name="Martin F."/>
        </authorList>
    </citation>
    <scope>NUCLEOTIDE SEQUENCE</scope>
    <source>
        <strain evidence="2">JB14</strain>
    </source>
</reference>
<keyword evidence="1" id="KW-0812">Transmembrane</keyword>
<keyword evidence="1" id="KW-1133">Transmembrane helix</keyword>
<dbReference type="EMBL" id="ML769990">
    <property type="protein sequence ID" value="KAE9385399.1"/>
    <property type="molecule type" value="Genomic_DNA"/>
</dbReference>
<dbReference type="Gene3D" id="3.40.50.300">
    <property type="entry name" value="P-loop containing nucleotide triphosphate hydrolases"/>
    <property type="match status" value="1"/>
</dbReference>
<gene>
    <name evidence="2" type="ORF">BT96DRAFT_1091324</name>
</gene>
<dbReference type="OrthoDB" id="10261556at2759"/>
<feature type="transmembrane region" description="Helical" evidence="1">
    <location>
        <begin position="45"/>
        <end position="71"/>
    </location>
</feature>
<evidence type="ECO:0000313" key="2">
    <source>
        <dbReference type="EMBL" id="KAE9385399.1"/>
    </source>
</evidence>
<dbReference type="Proteomes" id="UP000799118">
    <property type="component" value="Unassembled WGS sequence"/>
</dbReference>
<keyword evidence="1" id="KW-0472">Membrane</keyword>
<sequence length="224" mass="25615">SGKTTYFWRDSRCYPAHHDWKAAGGGWSTIRNLHAENNKPETCQVLLHVFFILSSFLTVYCWILSLGSIMLSLSPEIMNGPVCQDLWTHTKVTNRFYVVFDEGSFVNQWRSTFQNQYLHVGNIHYLLPENIPFYVTSATLPPIFFVHVSEILHLHTGNRLACFHDSNDRSNIHIVVRGIKYPVGEDLALLIPSNFRNGDPPPDNTTSCEDAIHYLRTLPPLRAS</sequence>
<dbReference type="InterPro" id="IPR027417">
    <property type="entry name" value="P-loop_NTPase"/>
</dbReference>
<feature type="non-terminal residue" evidence="2">
    <location>
        <position position="1"/>
    </location>
</feature>
<dbReference type="AlphaFoldDB" id="A0A6A4GIB8"/>
<name>A0A6A4GIB8_9AGAR</name>
<protein>
    <submittedName>
        <fullName evidence="2">Uncharacterized protein</fullName>
    </submittedName>
</protein>
<evidence type="ECO:0000313" key="3">
    <source>
        <dbReference type="Proteomes" id="UP000799118"/>
    </source>
</evidence>